<dbReference type="PANTHER" id="PTHR16469:SF26">
    <property type="entry name" value="PHOSPHOGLYCERATE MUTASE FAMILY PROTEIN"/>
    <property type="match status" value="1"/>
</dbReference>
<feature type="compositionally biased region" description="Basic and acidic residues" evidence="1">
    <location>
        <begin position="21"/>
        <end position="35"/>
    </location>
</feature>
<sequence>MGTGPGPEQNEKQMVKTAKSGPRERGGKSNPESKPRSLGSFGRRRKSKSKKKSKKGKRGTSSSVSSTLTPDTQYEPGVMTCSYWPRVSGKRQSGRLIILMRSAERVDRVFGPDWADTEAPHGYLTPTDLNIPHNNMTKKLLYGKVFVDNPPITPFGKYSAQLTARGICNRGVSPQFIVCTPTLRSIQTADAMARFLKAGLVIEPGLLEPLSWYRAGSESLPDFSLDLICKMYPIDTNYSPVMTMEAIQKLYDRETEQEGLARIDFVLRSLSGEQRKQPLVVVGHAITMAVALAIASSQGDQKGRSTTSDSGTPITSFEYQMSIDTLGNEVIDQTTLGVRFPPGSVVTLIQKNKGPPFLYQLAPNIVPPLSYGELFTNKAVVAT</sequence>
<gene>
    <name evidence="2" type="ORF">CYNAS_LOCUS433</name>
</gene>
<dbReference type="Proteomes" id="UP001176961">
    <property type="component" value="Unassembled WGS sequence"/>
</dbReference>
<dbReference type="PANTHER" id="PTHR16469">
    <property type="entry name" value="UBIQUITIN-ASSOCIATED AND SH3 DOMAIN-CONTAINING BA-RELATED"/>
    <property type="match status" value="1"/>
</dbReference>
<organism evidence="2 3">
    <name type="scientific">Cylicocyclus nassatus</name>
    <name type="common">Nematode worm</name>
    <dbReference type="NCBI Taxonomy" id="53992"/>
    <lineage>
        <taxon>Eukaryota</taxon>
        <taxon>Metazoa</taxon>
        <taxon>Ecdysozoa</taxon>
        <taxon>Nematoda</taxon>
        <taxon>Chromadorea</taxon>
        <taxon>Rhabditida</taxon>
        <taxon>Rhabditina</taxon>
        <taxon>Rhabditomorpha</taxon>
        <taxon>Strongyloidea</taxon>
        <taxon>Strongylidae</taxon>
        <taxon>Cylicocyclus</taxon>
    </lineage>
</organism>
<comment type="caution">
    <text evidence="2">The sequence shown here is derived from an EMBL/GenBank/DDBJ whole genome shotgun (WGS) entry which is preliminary data.</text>
</comment>
<dbReference type="AlphaFoldDB" id="A0AA36DKJ5"/>
<keyword evidence="3" id="KW-1185">Reference proteome</keyword>
<evidence type="ECO:0000313" key="3">
    <source>
        <dbReference type="Proteomes" id="UP001176961"/>
    </source>
</evidence>
<protein>
    <submittedName>
        <fullName evidence="2">Uncharacterized protein</fullName>
    </submittedName>
</protein>
<dbReference type="EMBL" id="CATQJL010000001">
    <property type="protein sequence ID" value="CAJ0588450.1"/>
    <property type="molecule type" value="Genomic_DNA"/>
</dbReference>
<dbReference type="Gene3D" id="3.40.50.1240">
    <property type="entry name" value="Phosphoglycerate mutase-like"/>
    <property type="match status" value="1"/>
</dbReference>
<proteinExistence type="predicted"/>
<accession>A0AA36DKJ5</accession>
<dbReference type="SUPFAM" id="SSF53254">
    <property type="entry name" value="Phosphoglycerate mutase-like"/>
    <property type="match status" value="1"/>
</dbReference>
<dbReference type="InterPro" id="IPR051710">
    <property type="entry name" value="Phosphatase_SH3-domain"/>
</dbReference>
<dbReference type="InterPro" id="IPR029033">
    <property type="entry name" value="His_PPase_superfam"/>
</dbReference>
<evidence type="ECO:0000256" key="1">
    <source>
        <dbReference type="SAM" id="MobiDB-lite"/>
    </source>
</evidence>
<name>A0AA36DKJ5_CYLNA</name>
<reference evidence="2" key="1">
    <citation type="submission" date="2023-07" db="EMBL/GenBank/DDBJ databases">
        <authorList>
            <consortium name="CYATHOMIX"/>
        </authorList>
    </citation>
    <scope>NUCLEOTIDE SEQUENCE</scope>
    <source>
        <strain evidence="2">N/A</strain>
    </source>
</reference>
<feature type="compositionally biased region" description="Basic residues" evidence="1">
    <location>
        <begin position="42"/>
        <end position="58"/>
    </location>
</feature>
<evidence type="ECO:0000313" key="2">
    <source>
        <dbReference type="EMBL" id="CAJ0588450.1"/>
    </source>
</evidence>
<feature type="region of interest" description="Disordered" evidence="1">
    <location>
        <begin position="1"/>
        <end position="72"/>
    </location>
</feature>
<dbReference type="GO" id="GO:0016791">
    <property type="term" value="F:phosphatase activity"/>
    <property type="evidence" value="ECO:0007669"/>
    <property type="project" value="UniProtKB-ARBA"/>
</dbReference>